<organism evidence="1 2">
    <name type="scientific">Symbiodinium microadriaticum</name>
    <name type="common">Dinoflagellate</name>
    <name type="synonym">Zooxanthella microadriatica</name>
    <dbReference type="NCBI Taxonomy" id="2951"/>
    <lineage>
        <taxon>Eukaryota</taxon>
        <taxon>Sar</taxon>
        <taxon>Alveolata</taxon>
        <taxon>Dinophyceae</taxon>
        <taxon>Suessiales</taxon>
        <taxon>Symbiodiniaceae</taxon>
        <taxon>Symbiodinium</taxon>
    </lineage>
</organism>
<accession>A0A1Q9C889</accession>
<dbReference type="EMBL" id="LSRX01001527">
    <property type="protein sequence ID" value="OLP79087.1"/>
    <property type="molecule type" value="Genomic_DNA"/>
</dbReference>
<evidence type="ECO:0000313" key="2">
    <source>
        <dbReference type="Proteomes" id="UP000186817"/>
    </source>
</evidence>
<dbReference type="AlphaFoldDB" id="A0A1Q9C889"/>
<evidence type="ECO:0000313" key="1">
    <source>
        <dbReference type="EMBL" id="OLP79087.1"/>
    </source>
</evidence>
<gene>
    <name evidence="1" type="ORF">AK812_SmicGene40668</name>
</gene>
<dbReference type="Proteomes" id="UP000186817">
    <property type="component" value="Unassembled WGS sequence"/>
</dbReference>
<proteinExistence type="predicted"/>
<comment type="caution">
    <text evidence="1">The sequence shown here is derived from an EMBL/GenBank/DDBJ whole genome shotgun (WGS) entry which is preliminary data.</text>
</comment>
<name>A0A1Q9C889_SYMMI</name>
<sequence length="182" mass="19548">MGACAALTRDGSVITFGAPMCGGLLWVSPKGDDPMVWTWLPRRSLQVAVVTPVLLAQAQLQSAQRIPECQGTMLSCLQEGETMDDPCSKSDTCMKTYHTCPQRGVFRQCARADDSCAAGERCNIRCWGKRAGTYASCSEVPDNLCQDSYVLDDSGNGMHCRVSELLRANVDAESSASVGGLD</sequence>
<keyword evidence="2" id="KW-1185">Reference proteome</keyword>
<reference evidence="1 2" key="1">
    <citation type="submission" date="2016-02" db="EMBL/GenBank/DDBJ databases">
        <title>Genome analysis of coral dinoflagellate symbionts highlights evolutionary adaptations to a symbiotic lifestyle.</title>
        <authorList>
            <person name="Aranda M."/>
            <person name="Li Y."/>
            <person name="Liew Y.J."/>
            <person name="Baumgarten S."/>
            <person name="Simakov O."/>
            <person name="Wilson M."/>
            <person name="Piel J."/>
            <person name="Ashoor H."/>
            <person name="Bougouffa S."/>
            <person name="Bajic V.B."/>
            <person name="Ryu T."/>
            <person name="Ravasi T."/>
            <person name="Bayer T."/>
            <person name="Micklem G."/>
            <person name="Kim H."/>
            <person name="Bhak J."/>
            <person name="Lajeunesse T.C."/>
            <person name="Voolstra C.R."/>
        </authorList>
    </citation>
    <scope>NUCLEOTIDE SEQUENCE [LARGE SCALE GENOMIC DNA]</scope>
    <source>
        <strain evidence="1 2">CCMP2467</strain>
    </source>
</reference>
<protein>
    <submittedName>
        <fullName evidence="1">Uncharacterized protein</fullName>
    </submittedName>
</protein>
<dbReference type="OrthoDB" id="421019at2759"/>